<sequence>MLLNLKVSSKDEIFSICLRYGISEGTVYLYCKRVKIAILLLKNELVKWPTGELRRMVYLEFNNISGFINVIEVIDSTHIILGIAPLKQPKIY</sequence>
<evidence type="ECO:0000313" key="2">
    <source>
        <dbReference type="Proteomes" id="UP000615446"/>
    </source>
</evidence>
<proteinExistence type="predicted"/>
<dbReference type="AlphaFoldDB" id="A0A8H3LWW7"/>
<reference evidence="1" key="1">
    <citation type="submission" date="2019-10" db="EMBL/GenBank/DDBJ databases">
        <title>Conservation and host-specific expression of non-tandemly repeated heterogenous ribosome RNA gene in arbuscular mycorrhizal fungi.</title>
        <authorList>
            <person name="Maeda T."/>
            <person name="Kobayashi Y."/>
            <person name="Nakagawa T."/>
            <person name="Ezawa T."/>
            <person name="Yamaguchi K."/>
            <person name="Bino T."/>
            <person name="Nishimoto Y."/>
            <person name="Shigenobu S."/>
            <person name="Kawaguchi M."/>
        </authorList>
    </citation>
    <scope>NUCLEOTIDE SEQUENCE</scope>
    <source>
        <strain evidence="1">HR1</strain>
    </source>
</reference>
<accession>A0A8H3LWW7</accession>
<gene>
    <name evidence="1" type="ORF">RCL2_002306100</name>
</gene>
<dbReference type="EMBL" id="BLAL01000252">
    <property type="protein sequence ID" value="GES96432.1"/>
    <property type="molecule type" value="Genomic_DNA"/>
</dbReference>
<protein>
    <submittedName>
        <fullName evidence="1">Putative nuclease HARBI1</fullName>
    </submittedName>
</protein>
<evidence type="ECO:0000313" key="1">
    <source>
        <dbReference type="EMBL" id="GES96432.1"/>
    </source>
</evidence>
<comment type="caution">
    <text evidence="1">The sequence shown here is derived from an EMBL/GenBank/DDBJ whole genome shotgun (WGS) entry which is preliminary data.</text>
</comment>
<dbReference type="OrthoDB" id="2445244at2759"/>
<name>A0A8H3LWW7_9GLOM</name>
<organism evidence="1 2">
    <name type="scientific">Rhizophagus clarus</name>
    <dbReference type="NCBI Taxonomy" id="94130"/>
    <lineage>
        <taxon>Eukaryota</taxon>
        <taxon>Fungi</taxon>
        <taxon>Fungi incertae sedis</taxon>
        <taxon>Mucoromycota</taxon>
        <taxon>Glomeromycotina</taxon>
        <taxon>Glomeromycetes</taxon>
        <taxon>Glomerales</taxon>
        <taxon>Glomeraceae</taxon>
        <taxon>Rhizophagus</taxon>
    </lineage>
</organism>
<dbReference type="Proteomes" id="UP000615446">
    <property type="component" value="Unassembled WGS sequence"/>
</dbReference>